<dbReference type="PROSITE" id="PS50893">
    <property type="entry name" value="ABC_TRANSPORTER_2"/>
    <property type="match status" value="2"/>
</dbReference>
<dbReference type="Pfam" id="PF00005">
    <property type="entry name" value="ABC_tran"/>
    <property type="match status" value="2"/>
</dbReference>
<evidence type="ECO:0000256" key="1">
    <source>
        <dbReference type="ARBA" id="ARBA00022741"/>
    </source>
</evidence>
<organism evidence="5 6">
    <name type="scientific">Granulicella arctica</name>
    <dbReference type="NCBI Taxonomy" id="940613"/>
    <lineage>
        <taxon>Bacteria</taxon>
        <taxon>Pseudomonadati</taxon>
        <taxon>Acidobacteriota</taxon>
        <taxon>Terriglobia</taxon>
        <taxon>Terriglobales</taxon>
        <taxon>Acidobacteriaceae</taxon>
        <taxon>Granulicella</taxon>
    </lineage>
</organism>
<accession>A0A7Y9TMI0</accession>
<protein>
    <submittedName>
        <fullName evidence="5">ATP-binding cassette subfamily F protein uup</fullName>
    </submittedName>
</protein>
<evidence type="ECO:0000313" key="5">
    <source>
        <dbReference type="EMBL" id="NYF81147.1"/>
    </source>
</evidence>
<dbReference type="Gene3D" id="3.40.50.300">
    <property type="entry name" value="P-loop containing nucleotide triphosphate hydrolases"/>
    <property type="match status" value="2"/>
</dbReference>
<dbReference type="CDD" id="cd03221">
    <property type="entry name" value="ABCF_EF-3"/>
    <property type="match status" value="2"/>
</dbReference>
<proteinExistence type="predicted"/>
<feature type="domain" description="ABC transporter" evidence="4">
    <location>
        <begin position="293"/>
        <end position="508"/>
    </location>
</feature>
<dbReference type="SUPFAM" id="SSF52540">
    <property type="entry name" value="P-loop containing nucleoside triphosphate hydrolases"/>
    <property type="match status" value="2"/>
</dbReference>
<dbReference type="GO" id="GO:0005524">
    <property type="term" value="F:ATP binding"/>
    <property type="evidence" value="ECO:0007669"/>
    <property type="project" value="UniProtKB-KW"/>
</dbReference>
<evidence type="ECO:0000256" key="2">
    <source>
        <dbReference type="ARBA" id="ARBA00022840"/>
    </source>
</evidence>
<name>A0A7Y9TMI0_9BACT</name>
<dbReference type="InterPro" id="IPR027417">
    <property type="entry name" value="P-loop_NTPase"/>
</dbReference>
<dbReference type="Gene3D" id="1.10.287.380">
    <property type="entry name" value="Valyl-tRNA synthetase, C-terminal domain"/>
    <property type="match status" value="1"/>
</dbReference>
<feature type="domain" description="ABC transporter" evidence="4">
    <location>
        <begin position="5"/>
        <end position="225"/>
    </location>
</feature>
<dbReference type="InterPro" id="IPR017871">
    <property type="entry name" value="ABC_transporter-like_CS"/>
</dbReference>
<dbReference type="InterPro" id="IPR003593">
    <property type="entry name" value="AAA+_ATPase"/>
</dbReference>
<evidence type="ECO:0000313" key="6">
    <source>
        <dbReference type="Proteomes" id="UP000589520"/>
    </source>
</evidence>
<dbReference type="InterPro" id="IPR051309">
    <property type="entry name" value="ABCF_ATPase"/>
</dbReference>
<feature type="coiled-coil region" evidence="3">
    <location>
        <begin position="541"/>
        <end position="568"/>
    </location>
</feature>
<comment type="caution">
    <text evidence="5">The sequence shown here is derived from an EMBL/GenBank/DDBJ whole genome shotgun (WGS) entry which is preliminary data.</text>
</comment>
<dbReference type="Proteomes" id="UP000589520">
    <property type="component" value="Unassembled WGS sequence"/>
</dbReference>
<dbReference type="GO" id="GO:0003677">
    <property type="term" value="F:DNA binding"/>
    <property type="evidence" value="ECO:0007669"/>
    <property type="project" value="InterPro"/>
</dbReference>
<dbReference type="RefSeq" id="WP_179492994.1">
    <property type="nucleotide sequence ID" value="NZ_JACCCW010000002.1"/>
</dbReference>
<keyword evidence="6" id="KW-1185">Reference proteome</keyword>
<dbReference type="PANTHER" id="PTHR42855:SF1">
    <property type="entry name" value="ABC TRANSPORTER DOMAIN-CONTAINING PROTEIN"/>
    <property type="match status" value="1"/>
</dbReference>
<dbReference type="AlphaFoldDB" id="A0A7Y9TMI0"/>
<dbReference type="Pfam" id="PF16326">
    <property type="entry name" value="ABC_tran_CTD"/>
    <property type="match status" value="1"/>
</dbReference>
<dbReference type="InterPro" id="IPR032524">
    <property type="entry name" value="ABC_tran_C"/>
</dbReference>
<keyword evidence="3" id="KW-0175">Coiled coil</keyword>
<reference evidence="5 6" key="1">
    <citation type="submission" date="2020-07" db="EMBL/GenBank/DDBJ databases">
        <title>Genomic Encyclopedia of Type Strains, Phase IV (KMG-V): Genome sequencing to study the core and pangenomes of soil and plant-associated prokaryotes.</title>
        <authorList>
            <person name="Whitman W."/>
        </authorList>
    </citation>
    <scope>NUCLEOTIDE SEQUENCE [LARGE SCALE GENOMIC DNA]</scope>
    <source>
        <strain evidence="5 6">X4EP2</strain>
    </source>
</reference>
<dbReference type="GO" id="GO:0016887">
    <property type="term" value="F:ATP hydrolysis activity"/>
    <property type="evidence" value="ECO:0007669"/>
    <property type="project" value="InterPro"/>
</dbReference>
<gene>
    <name evidence="5" type="ORF">HDF17_003467</name>
</gene>
<keyword evidence="1" id="KW-0547">Nucleotide-binding</keyword>
<dbReference type="InterPro" id="IPR003439">
    <property type="entry name" value="ABC_transporter-like_ATP-bd"/>
</dbReference>
<dbReference type="PROSITE" id="PS00211">
    <property type="entry name" value="ABC_TRANSPORTER_1"/>
    <property type="match status" value="2"/>
</dbReference>
<dbReference type="SMART" id="SM00382">
    <property type="entry name" value="AAA"/>
    <property type="match status" value="2"/>
</dbReference>
<evidence type="ECO:0000256" key="3">
    <source>
        <dbReference type="SAM" id="Coils"/>
    </source>
</evidence>
<dbReference type="PANTHER" id="PTHR42855">
    <property type="entry name" value="ABC TRANSPORTER ATP-BINDING SUBUNIT"/>
    <property type="match status" value="1"/>
</dbReference>
<keyword evidence="2 5" id="KW-0067">ATP-binding</keyword>
<dbReference type="InterPro" id="IPR037118">
    <property type="entry name" value="Val-tRNA_synth_C_sf"/>
</dbReference>
<dbReference type="EMBL" id="JACCCW010000002">
    <property type="protein sequence ID" value="NYF81147.1"/>
    <property type="molecule type" value="Genomic_DNA"/>
</dbReference>
<evidence type="ECO:0000259" key="4">
    <source>
        <dbReference type="PROSITE" id="PS50893"/>
    </source>
</evidence>
<sequence length="603" mass="65599">MPPILNAQGLTKAFGATPLFRDISFTVSDGDRIGLIGPNGAGKSTLLKVLAGDEDADAGDVATRKRARVGYVRQESTFAPGLTVRDVLERALVEAKVPEIEHEGRLRETSGRTGFPDMKAEAARLSGGWRKRLAIAEAVVTAPDVLLLDEPTNHLDLAGIAWLEELLNEASFACVLVSHDRYFLENVATAIVELNRVYADGLLRVQGTYSKFIEGKQGYMEAQSKLQDALKNRVKIEVDWLRRGPKARSTKAKARIDNANDLIGQLKEVNSRVQTASAGIDFSATDRQTKRLVEFEDVSCVLGDRKIVEGLKFLVTSGMRVGLVGPNGSGKTTLLRLLRDEIQPSAGTIKKAASLKIVYFSQTRELEEGVTLRRALAPDSDSVVYQGRVVHVASYATKFLFTSEQLNQPVERLSGGERARVLIAKLMLEPADLLLLDEPTNDLDIATLEILEESLLEYTGALMLVTHDRYMLDRVSTIVLGLDGKGGTETFADYSQWEQWRGATVEESIIPGQTGKAVASVAAAPVSGGKKKLSYLEAREFAGIKAAVEAAEDRLQAAREALEDTAVVTDAVKLTAALKEMEDAQEVADGLYARWAELSEKAG</sequence>